<evidence type="ECO:0000256" key="8">
    <source>
        <dbReference type="PIRSR" id="PIRSR000005-1"/>
    </source>
</evidence>
<feature type="signal peptide" evidence="10">
    <location>
        <begin position="1"/>
        <end position="21"/>
    </location>
</feature>
<evidence type="ECO:0000256" key="4">
    <source>
        <dbReference type="ARBA" id="ARBA00022723"/>
    </source>
</evidence>
<feature type="binding site" description="axial binding residue" evidence="9">
    <location>
        <position position="178"/>
    </location>
    <ligand>
        <name>heme c</name>
        <dbReference type="ChEBI" id="CHEBI:61717"/>
        <label>2</label>
    </ligand>
    <ligandPart>
        <name>Fe</name>
        <dbReference type="ChEBI" id="CHEBI:18248"/>
    </ligandPart>
</feature>
<dbReference type="PROSITE" id="PS51007">
    <property type="entry name" value="CYTC"/>
    <property type="match status" value="2"/>
</dbReference>
<name>A0A7X1G7L4_9PSED</name>
<dbReference type="SUPFAM" id="SSF46626">
    <property type="entry name" value="Cytochrome c"/>
    <property type="match status" value="2"/>
</dbReference>
<evidence type="ECO:0000256" key="1">
    <source>
        <dbReference type="ARBA" id="ARBA00004418"/>
    </source>
</evidence>
<dbReference type="InterPro" id="IPR050597">
    <property type="entry name" value="Cytochrome_c_Oxidase_Subunit"/>
</dbReference>
<feature type="binding site" description="axial binding residue" evidence="9">
    <location>
        <position position="81"/>
    </location>
    <ligand>
        <name>heme c</name>
        <dbReference type="ChEBI" id="CHEBI:61717"/>
        <label>1</label>
    </ligand>
    <ligandPart>
        <name>Fe</name>
        <dbReference type="ChEBI" id="CHEBI:18248"/>
    </ligandPart>
</feature>
<dbReference type="InterPro" id="IPR009056">
    <property type="entry name" value="Cyt_c-like_dom"/>
</dbReference>
<sequence length="201" mass="20870">MSAMRVMGLLCALLASSAASAAGTTGDSARGQPLTTLCAACHGPNGNSLVPIFPKLAGQGERYLNEQLLDIRENRRVVPEMAGTLAELSDQDLLDIAAWYAEQTPAPTEAAAVLAQRGQDLYRSGDPALGVPACSGCHAPGGAGTALAGFPQLRGQHAPYLIKRLTAFRQEGDAAAIMHDIAGRLSDDDIAALATHIQALR</sequence>
<keyword evidence="3 8" id="KW-0349">Heme</keyword>
<feature type="binding site" description="axial binding residue" evidence="9">
    <location>
        <position position="42"/>
    </location>
    <ligand>
        <name>heme c</name>
        <dbReference type="ChEBI" id="CHEBI:61717"/>
        <label>1</label>
    </ligand>
    <ligandPart>
        <name>Fe</name>
        <dbReference type="ChEBI" id="CHEBI:18248"/>
    </ligandPart>
</feature>
<dbReference type="RefSeq" id="WP_185794583.1">
    <property type="nucleotide sequence ID" value="NZ_JACMYH010000003.1"/>
</dbReference>
<keyword evidence="7 9" id="KW-0408">Iron</keyword>
<evidence type="ECO:0000256" key="7">
    <source>
        <dbReference type="ARBA" id="ARBA00023004"/>
    </source>
</evidence>
<protein>
    <submittedName>
        <fullName evidence="12">Cytochrome c4</fullName>
    </submittedName>
</protein>
<dbReference type="GO" id="GO:0042597">
    <property type="term" value="C:periplasmic space"/>
    <property type="evidence" value="ECO:0007669"/>
    <property type="project" value="UniProtKB-SubCell"/>
</dbReference>
<dbReference type="PANTHER" id="PTHR33751:SF9">
    <property type="entry name" value="CYTOCHROME C4"/>
    <property type="match status" value="1"/>
</dbReference>
<feature type="binding site" description="axial binding residue" evidence="9">
    <location>
        <position position="138"/>
    </location>
    <ligand>
        <name>heme c</name>
        <dbReference type="ChEBI" id="CHEBI:61717"/>
        <label>2</label>
    </ligand>
    <ligandPart>
        <name>Fe</name>
        <dbReference type="ChEBI" id="CHEBI:18248"/>
    </ligandPart>
</feature>
<feature type="binding site" description="covalent" evidence="8">
    <location>
        <position position="134"/>
    </location>
    <ligand>
        <name>heme c</name>
        <dbReference type="ChEBI" id="CHEBI:61717"/>
        <label>2</label>
    </ligand>
</feature>
<dbReference type="Gene3D" id="1.10.760.10">
    <property type="entry name" value="Cytochrome c-like domain"/>
    <property type="match status" value="2"/>
</dbReference>
<accession>A0A7X1G7L4</accession>
<keyword evidence="2" id="KW-0813">Transport</keyword>
<keyword evidence="5" id="KW-0574">Periplasm</keyword>
<gene>
    <name evidence="12" type="ORF">H7993_12515</name>
</gene>
<comment type="caution">
    <text evidence="12">The sequence shown here is derived from an EMBL/GenBank/DDBJ whole genome shotgun (WGS) entry which is preliminary data.</text>
</comment>
<dbReference type="Proteomes" id="UP000546173">
    <property type="component" value="Unassembled WGS sequence"/>
</dbReference>
<feature type="domain" description="Cytochrome c" evidence="11">
    <location>
        <begin position="113"/>
        <end position="201"/>
    </location>
</feature>
<evidence type="ECO:0000259" key="11">
    <source>
        <dbReference type="PROSITE" id="PS51007"/>
    </source>
</evidence>
<dbReference type="PANTHER" id="PTHR33751">
    <property type="entry name" value="CBB3-TYPE CYTOCHROME C OXIDASE SUBUNIT FIXP"/>
    <property type="match status" value="1"/>
</dbReference>
<proteinExistence type="predicted"/>
<dbReference type="GO" id="GO:0005506">
    <property type="term" value="F:iron ion binding"/>
    <property type="evidence" value="ECO:0007669"/>
    <property type="project" value="InterPro"/>
</dbReference>
<feature type="binding site" description="covalent" evidence="8">
    <location>
        <position position="41"/>
    </location>
    <ligand>
        <name>heme c</name>
        <dbReference type="ChEBI" id="CHEBI:61717"/>
        <label>1</label>
    </ligand>
</feature>
<keyword evidence="13" id="KW-1185">Reference proteome</keyword>
<keyword evidence="4 9" id="KW-0479">Metal-binding</keyword>
<comment type="PTM">
    <text evidence="8">Binds 2 heme c groups covalently per subunit.</text>
</comment>
<comment type="subcellular location">
    <subcellularLocation>
        <location evidence="1">Periplasm</location>
    </subcellularLocation>
</comment>
<dbReference type="InterPro" id="IPR036909">
    <property type="entry name" value="Cyt_c-like_dom_sf"/>
</dbReference>
<feature type="chain" id="PRO_5031172618" evidence="10">
    <location>
        <begin position="22"/>
        <end position="201"/>
    </location>
</feature>
<reference evidence="12 13" key="1">
    <citation type="submission" date="2020-08" db="EMBL/GenBank/DDBJ databases">
        <title>Pseudomonas sp. nov.</title>
        <authorList>
            <person name="Gieschler S."/>
            <person name="Fiedler G."/>
            <person name="Brinks E."/>
            <person name="Boehnlein C."/>
            <person name="Franz C.M.A.P."/>
            <person name="Kabisch J."/>
        </authorList>
    </citation>
    <scope>NUCLEOTIDE SEQUENCE [LARGE SCALE GENOMIC DNA]</scope>
    <source>
        <strain evidence="12 13">MBT-2</strain>
    </source>
</reference>
<keyword evidence="10" id="KW-0732">Signal</keyword>
<dbReference type="GO" id="GO:0009055">
    <property type="term" value="F:electron transfer activity"/>
    <property type="evidence" value="ECO:0007669"/>
    <property type="project" value="InterPro"/>
</dbReference>
<evidence type="ECO:0000256" key="9">
    <source>
        <dbReference type="PIRSR" id="PIRSR000005-2"/>
    </source>
</evidence>
<keyword evidence="6" id="KW-0249">Electron transport</keyword>
<feature type="binding site" description="covalent" evidence="8">
    <location>
        <position position="137"/>
    </location>
    <ligand>
        <name>heme c</name>
        <dbReference type="ChEBI" id="CHEBI:61717"/>
        <label>2</label>
    </ligand>
</feature>
<evidence type="ECO:0000256" key="6">
    <source>
        <dbReference type="ARBA" id="ARBA00022982"/>
    </source>
</evidence>
<dbReference type="EMBL" id="JACMYH010000003">
    <property type="protein sequence ID" value="MBC2679209.1"/>
    <property type="molecule type" value="Genomic_DNA"/>
</dbReference>
<evidence type="ECO:0000313" key="13">
    <source>
        <dbReference type="Proteomes" id="UP000546173"/>
    </source>
</evidence>
<evidence type="ECO:0000313" key="12">
    <source>
        <dbReference type="EMBL" id="MBC2679209.1"/>
    </source>
</evidence>
<evidence type="ECO:0000256" key="2">
    <source>
        <dbReference type="ARBA" id="ARBA00022448"/>
    </source>
</evidence>
<dbReference type="AlphaFoldDB" id="A0A7X1G7L4"/>
<feature type="binding site" description="covalent" evidence="8">
    <location>
        <position position="38"/>
    </location>
    <ligand>
        <name>heme c</name>
        <dbReference type="ChEBI" id="CHEBI:61717"/>
        <label>1</label>
    </ligand>
</feature>
<dbReference type="GO" id="GO:0020037">
    <property type="term" value="F:heme binding"/>
    <property type="evidence" value="ECO:0007669"/>
    <property type="project" value="InterPro"/>
</dbReference>
<dbReference type="InterPro" id="IPR024167">
    <property type="entry name" value="Cytochrome_c4-like"/>
</dbReference>
<dbReference type="PRINTS" id="PR00605">
    <property type="entry name" value="CYTCHROMECIC"/>
</dbReference>
<dbReference type="PIRSF" id="PIRSF000005">
    <property type="entry name" value="Cytochrome_c4"/>
    <property type="match status" value="1"/>
</dbReference>
<evidence type="ECO:0000256" key="5">
    <source>
        <dbReference type="ARBA" id="ARBA00022764"/>
    </source>
</evidence>
<dbReference type="Pfam" id="PF00034">
    <property type="entry name" value="Cytochrom_C"/>
    <property type="match status" value="2"/>
</dbReference>
<evidence type="ECO:0000256" key="10">
    <source>
        <dbReference type="SAM" id="SignalP"/>
    </source>
</evidence>
<dbReference type="InterPro" id="IPR008168">
    <property type="entry name" value="Cyt_C_IC"/>
</dbReference>
<organism evidence="12 13">
    <name type="scientific">Pseudomonas baltica</name>
    <dbReference type="NCBI Taxonomy" id="2762576"/>
    <lineage>
        <taxon>Bacteria</taxon>
        <taxon>Pseudomonadati</taxon>
        <taxon>Pseudomonadota</taxon>
        <taxon>Gammaproteobacteria</taxon>
        <taxon>Pseudomonadales</taxon>
        <taxon>Pseudomonadaceae</taxon>
        <taxon>Pseudomonas</taxon>
    </lineage>
</organism>
<feature type="domain" description="Cytochrome c" evidence="11">
    <location>
        <begin position="26"/>
        <end position="104"/>
    </location>
</feature>
<evidence type="ECO:0000256" key="3">
    <source>
        <dbReference type="ARBA" id="ARBA00022617"/>
    </source>
</evidence>